<evidence type="ECO:0000256" key="2">
    <source>
        <dbReference type="SAM" id="SignalP"/>
    </source>
</evidence>
<reference evidence="3" key="2">
    <citation type="submission" date="2015-07" db="EMBL/GenBank/DDBJ databases">
        <authorList>
            <person name="Noorani M."/>
        </authorList>
    </citation>
    <scope>NUCLEOTIDE SEQUENCE</scope>
    <source>
        <strain evidence="3">Yugu1</strain>
    </source>
</reference>
<feature type="compositionally biased region" description="Pro residues" evidence="1">
    <location>
        <begin position="91"/>
        <end position="114"/>
    </location>
</feature>
<evidence type="ECO:0000256" key="1">
    <source>
        <dbReference type="SAM" id="MobiDB-lite"/>
    </source>
</evidence>
<reference evidence="3" key="1">
    <citation type="journal article" date="2012" name="Nat. Biotechnol.">
        <title>Reference genome sequence of the model plant Setaria.</title>
        <authorList>
            <person name="Bennetzen J.L."/>
            <person name="Schmutz J."/>
            <person name="Wang H."/>
            <person name="Percifield R."/>
            <person name="Hawkins J."/>
            <person name="Pontaroli A.C."/>
            <person name="Estep M."/>
            <person name="Feng L."/>
            <person name="Vaughn J.N."/>
            <person name="Grimwood J."/>
            <person name="Jenkins J."/>
            <person name="Barry K."/>
            <person name="Lindquist E."/>
            <person name="Hellsten U."/>
            <person name="Deshpande S."/>
            <person name="Wang X."/>
            <person name="Wu X."/>
            <person name="Mitros T."/>
            <person name="Triplett J."/>
            <person name="Yang X."/>
            <person name="Ye C.Y."/>
            <person name="Mauro-Herrera M."/>
            <person name="Wang L."/>
            <person name="Li P."/>
            <person name="Sharma M."/>
            <person name="Sharma R."/>
            <person name="Ronald P.C."/>
            <person name="Panaud O."/>
            <person name="Kellogg E.A."/>
            <person name="Brutnell T.P."/>
            <person name="Doust A.N."/>
            <person name="Tuskan G.A."/>
            <person name="Rokhsar D."/>
            <person name="Devos K.M."/>
        </authorList>
    </citation>
    <scope>NUCLEOTIDE SEQUENCE [LARGE SCALE GENOMIC DNA]</scope>
    <source>
        <strain evidence="3">Yugu1</strain>
    </source>
</reference>
<name>A0A368SIC6_SETIT</name>
<proteinExistence type="predicted"/>
<feature type="chain" id="PRO_5016670070" evidence="2">
    <location>
        <begin position="28"/>
        <end position="114"/>
    </location>
</feature>
<dbReference type="AlphaFoldDB" id="A0A368SIC6"/>
<keyword evidence="2" id="KW-0732">Signal</keyword>
<gene>
    <name evidence="3" type="ORF">SETIT_9G195300v2</name>
</gene>
<accession>A0A368SIC6</accession>
<evidence type="ECO:0000313" key="3">
    <source>
        <dbReference type="EMBL" id="RCV42177.1"/>
    </source>
</evidence>
<sequence>MTLLSSYRRHVAPALLILALALVSSSAEQRCTSQEHAPACRASPAPPPDGRRDRRQEAPVPSSRPLGLRKPVAAPPPPRSATSRARMRPFHPSPPPPPPPPPPPSTPPPPPPCS</sequence>
<feature type="region of interest" description="Disordered" evidence="1">
    <location>
        <begin position="25"/>
        <end position="114"/>
    </location>
</feature>
<organism evidence="3">
    <name type="scientific">Setaria italica</name>
    <name type="common">Foxtail millet</name>
    <name type="synonym">Panicum italicum</name>
    <dbReference type="NCBI Taxonomy" id="4555"/>
    <lineage>
        <taxon>Eukaryota</taxon>
        <taxon>Viridiplantae</taxon>
        <taxon>Streptophyta</taxon>
        <taxon>Embryophyta</taxon>
        <taxon>Tracheophyta</taxon>
        <taxon>Spermatophyta</taxon>
        <taxon>Magnoliopsida</taxon>
        <taxon>Liliopsida</taxon>
        <taxon>Poales</taxon>
        <taxon>Poaceae</taxon>
        <taxon>PACMAD clade</taxon>
        <taxon>Panicoideae</taxon>
        <taxon>Panicodae</taxon>
        <taxon>Paniceae</taxon>
        <taxon>Cenchrinae</taxon>
        <taxon>Setaria</taxon>
    </lineage>
</organism>
<feature type="signal peptide" evidence="2">
    <location>
        <begin position="1"/>
        <end position="27"/>
    </location>
</feature>
<protein>
    <submittedName>
        <fullName evidence="3">Uncharacterized protein</fullName>
    </submittedName>
</protein>
<dbReference type="EMBL" id="CM003536">
    <property type="protein sequence ID" value="RCV42177.1"/>
    <property type="molecule type" value="Genomic_DNA"/>
</dbReference>